<organism evidence="6 7">
    <name type="scientific">Magnetospirillum moscoviense</name>
    <dbReference type="NCBI Taxonomy" id="1437059"/>
    <lineage>
        <taxon>Bacteria</taxon>
        <taxon>Pseudomonadati</taxon>
        <taxon>Pseudomonadota</taxon>
        <taxon>Alphaproteobacteria</taxon>
        <taxon>Rhodospirillales</taxon>
        <taxon>Rhodospirillaceae</taxon>
        <taxon>Magnetospirillum</taxon>
    </lineage>
</organism>
<dbReference type="STRING" id="1437059.A6A05_10635"/>
<dbReference type="GO" id="GO:0000160">
    <property type="term" value="P:phosphorelay signal transduction system"/>
    <property type="evidence" value="ECO:0007669"/>
    <property type="project" value="UniProtKB-KW"/>
</dbReference>
<dbReference type="Gene3D" id="3.40.50.2300">
    <property type="match status" value="1"/>
</dbReference>
<dbReference type="EMBL" id="LWQU01000129">
    <property type="protein sequence ID" value="OAN52433.1"/>
    <property type="molecule type" value="Genomic_DNA"/>
</dbReference>
<name>A0A178MUW5_9PROT</name>
<dbReference type="SUPFAM" id="SSF47226">
    <property type="entry name" value="Histidine-containing phosphotransfer domain, HPT domain"/>
    <property type="match status" value="1"/>
</dbReference>
<dbReference type="Pfam" id="PF01627">
    <property type="entry name" value="Hpt"/>
    <property type="match status" value="1"/>
</dbReference>
<evidence type="ECO:0000256" key="1">
    <source>
        <dbReference type="ARBA" id="ARBA00022553"/>
    </source>
</evidence>
<dbReference type="SUPFAM" id="SSF52172">
    <property type="entry name" value="CheY-like"/>
    <property type="match status" value="1"/>
</dbReference>
<keyword evidence="2" id="KW-0902">Two-component regulatory system</keyword>
<gene>
    <name evidence="6" type="ORF">A6A05_10635</name>
</gene>
<dbReference type="Gene3D" id="1.20.120.160">
    <property type="entry name" value="HPT domain"/>
    <property type="match status" value="1"/>
</dbReference>
<evidence type="ECO:0000313" key="7">
    <source>
        <dbReference type="Proteomes" id="UP000078543"/>
    </source>
</evidence>
<dbReference type="GO" id="GO:0004672">
    <property type="term" value="F:protein kinase activity"/>
    <property type="evidence" value="ECO:0007669"/>
    <property type="project" value="UniProtKB-ARBA"/>
</dbReference>
<evidence type="ECO:0000313" key="6">
    <source>
        <dbReference type="EMBL" id="OAN52433.1"/>
    </source>
</evidence>
<protein>
    <recommendedName>
        <fullName evidence="8">Response regulatory domain-containing protein</fullName>
    </recommendedName>
</protein>
<evidence type="ECO:0000259" key="5">
    <source>
        <dbReference type="PROSITE" id="PS50894"/>
    </source>
</evidence>
<evidence type="ECO:0000256" key="3">
    <source>
        <dbReference type="PROSITE-ProRule" id="PRU00169"/>
    </source>
</evidence>
<dbReference type="PANTHER" id="PTHR44591">
    <property type="entry name" value="STRESS RESPONSE REGULATOR PROTEIN 1"/>
    <property type="match status" value="1"/>
</dbReference>
<proteinExistence type="predicted"/>
<dbReference type="PROSITE" id="PS50894">
    <property type="entry name" value="HPT"/>
    <property type="match status" value="1"/>
</dbReference>
<dbReference type="PANTHER" id="PTHR44591:SF3">
    <property type="entry name" value="RESPONSE REGULATORY DOMAIN-CONTAINING PROTEIN"/>
    <property type="match status" value="1"/>
</dbReference>
<accession>A0A178MUW5</accession>
<dbReference type="InterPro" id="IPR001789">
    <property type="entry name" value="Sig_transdc_resp-reg_receiver"/>
</dbReference>
<evidence type="ECO:0000256" key="2">
    <source>
        <dbReference type="ARBA" id="ARBA00023012"/>
    </source>
</evidence>
<comment type="caution">
    <text evidence="3">Lacks conserved residue(s) required for the propagation of feature annotation.</text>
</comment>
<dbReference type="InterPro" id="IPR011006">
    <property type="entry name" value="CheY-like_superfamily"/>
</dbReference>
<evidence type="ECO:0000259" key="4">
    <source>
        <dbReference type="PROSITE" id="PS50110"/>
    </source>
</evidence>
<reference evidence="6 7" key="1">
    <citation type="submission" date="2016-04" db="EMBL/GenBank/DDBJ databases">
        <title>Draft genome sequence of freshwater magnetotactic bacteria Magnetospirillum marisnigri SP-1 and Magnetospirillum moscoviense BB-1.</title>
        <authorList>
            <person name="Koziaeva V."/>
            <person name="Dziuba M.V."/>
            <person name="Ivanov T.M."/>
            <person name="Kuznetsov B."/>
            <person name="Grouzdev D.S."/>
        </authorList>
    </citation>
    <scope>NUCLEOTIDE SEQUENCE [LARGE SCALE GENOMIC DNA]</scope>
    <source>
        <strain evidence="6 7">BB-1</strain>
    </source>
</reference>
<sequence>MTDSGTGKLHDLADEMRNEFLDEVVEVLQELDVKLDSGRNGHQTEAEVIEPFRRAALRFKGQAANFGLRQLATVVLRLDDYVTHAPRVMPPRLWDDLQSFIDIMLALAEGRLDPDTETAALVRKLPARLGFDVGDIEVRNVEVMLVMPPGAQTRFVEREMQQCGYRVSVVPDTIEAFSQAVQTKPDLIVVSAIMPHLDGIDLAIGLVSMPATRNIPIAVITSLDQGDERLALLPRKVPVLHKGPSFGDDLFKALDDLFLI</sequence>
<keyword evidence="1" id="KW-0597">Phosphoprotein</keyword>
<dbReference type="PROSITE" id="PS50110">
    <property type="entry name" value="RESPONSE_REGULATORY"/>
    <property type="match status" value="1"/>
</dbReference>
<dbReference type="InterPro" id="IPR008207">
    <property type="entry name" value="Sig_transdc_His_kin_Hpt_dom"/>
</dbReference>
<dbReference type="InterPro" id="IPR036641">
    <property type="entry name" value="HPT_dom_sf"/>
</dbReference>
<feature type="domain" description="Response regulatory" evidence="4">
    <location>
        <begin position="142"/>
        <end position="259"/>
    </location>
</feature>
<evidence type="ECO:0008006" key="8">
    <source>
        <dbReference type="Google" id="ProtNLM"/>
    </source>
</evidence>
<dbReference type="AlphaFoldDB" id="A0A178MUW5"/>
<dbReference type="OrthoDB" id="8439620at2"/>
<comment type="caution">
    <text evidence="6">The sequence shown here is derived from an EMBL/GenBank/DDBJ whole genome shotgun (WGS) entry which is preliminary data.</text>
</comment>
<keyword evidence="7" id="KW-1185">Reference proteome</keyword>
<dbReference type="RefSeq" id="WP_068499204.1">
    <property type="nucleotide sequence ID" value="NZ_LWQU01000129.1"/>
</dbReference>
<dbReference type="InterPro" id="IPR050595">
    <property type="entry name" value="Bact_response_regulator"/>
</dbReference>
<dbReference type="Proteomes" id="UP000078543">
    <property type="component" value="Unassembled WGS sequence"/>
</dbReference>
<feature type="domain" description="HPt" evidence="5">
    <location>
        <begin position="9"/>
        <end position="115"/>
    </location>
</feature>